<dbReference type="STRING" id="254877.A0A1V6SSX5"/>
<keyword evidence="1" id="KW-1133">Transmembrane helix</keyword>
<feature type="domain" description="DUF7580" evidence="2">
    <location>
        <begin position="246"/>
        <end position="584"/>
    </location>
</feature>
<evidence type="ECO:0000313" key="3">
    <source>
        <dbReference type="EMBL" id="OQE16794.1"/>
    </source>
</evidence>
<dbReference type="OrthoDB" id="3565018at2759"/>
<sequence>MFASSQPQRGRCAVYSASVFLSSSVLPFLPLFSGRKVLIWSICPFYFLAMSGFEIVGAVLAIFPILTQSVKSYADATGLVNDFFHYQHVLKRISRGLAREQTSFGNSCKRFMEDIANQCGVGEEEITEMMQDPTDPRWREGDLVQEHIFRQNSVQQYLDTVEDMNEELAKIIELTAIYGEKGQPAPLDGKIRRRQWKKIILVLRKDDITRHLEEAGRLNTFLARLTEQNQPISTARRVSHRSTKHYMRVRSHAIDLYEILQDRFPTSPSCNCMLRHDVNMKLEFRNAKTTAKGLYFHTIFTSDTPFSSPRNWREIEIEPWGTKETNICQDIKYHTRVKFAIDPPSPTTPDYEHVSDLCATITGPVLSQGWMGFIASNRGRQHCIRAIDHQQRLLSWKSIETVSLAQVLRDQAFRQEQRSRLGLKLASSVMQLHTTEWLTDYWNKYDILFLRSLDGTVDFDSPFIRRSFGTRKMDLASKSESPPKLCFNASIPCLFSLGIVLLELWYRGVFEDQKNEVERKMPLEFSDPLTARRLANEMDSGPNYKNSVLRCISGLDAVYTSLTEGKFRDEVEEKILCPLEEDLKFYCNIKSIEDCI</sequence>
<evidence type="ECO:0000313" key="4">
    <source>
        <dbReference type="Proteomes" id="UP000191342"/>
    </source>
</evidence>
<proteinExistence type="predicted"/>
<reference evidence="4" key="1">
    <citation type="journal article" date="2017" name="Nat. Microbiol.">
        <title>Global analysis of biosynthetic gene clusters reveals vast potential of secondary metabolite production in Penicillium species.</title>
        <authorList>
            <person name="Nielsen J.C."/>
            <person name="Grijseels S."/>
            <person name="Prigent S."/>
            <person name="Ji B."/>
            <person name="Dainat J."/>
            <person name="Nielsen K.F."/>
            <person name="Frisvad J.C."/>
            <person name="Workman M."/>
            <person name="Nielsen J."/>
        </authorList>
    </citation>
    <scope>NUCLEOTIDE SEQUENCE [LARGE SCALE GENOMIC DNA]</scope>
    <source>
        <strain evidence="4">IBT 14082</strain>
    </source>
</reference>
<name>A0A1V6SSX5_9EURO</name>
<dbReference type="PANTHER" id="PTHR35186:SF4">
    <property type="entry name" value="PRION-INHIBITION AND PROPAGATION HELO DOMAIN-CONTAINING PROTEIN"/>
    <property type="match status" value="1"/>
</dbReference>
<gene>
    <name evidence="3" type="ORF">PENFLA_c026G06791</name>
</gene>
<keyword evidence="4" id="KW-1185">Reference proteome</keyword>
<comment type="caution">
    <text evidence="3">The sequence shown here is derived from an EMBL/GenBank/DDBJ whole genome shotgun (WGS) entry which is preliminary data.</text>
</comment>
<keyword evidence="1" id="KW-0472">Membrane</keyword>
<dbReference type="PANTHER" id="PTHR35186">
    <property type="entry name" value="ANK_REP_REGION DOMAIN-CONTAINING PROTEIN"/>
    <property type="match status" value="1"/>
</dbReference>
<feature type="transmembrane region" description="Helical" evidence="1">
    <location>
        <begin position="12"/>
        <end position="32"/>
    </location>
</feature>
<dbReference type="Proteomes" id="UP000191342">
    <property type="component" value="Unassembled WGS sequence"/>
</dbReference>
<feature type="transmembrane region" description="Helical" evidence="1">
    <location>
        <begin position="38"/>
        <end position="63"/>
    </location>
</feature>
<protein>
    <recommendedName>
        <fullName evidence="2">DUF7580 domain-containing protein</fullName>
    </recommendedName>
</protein>
<keyword evidence="1" id="KW-0812">Transmembrane</keyword>
<accession>A0A1V6SSX5</accession>
<dbReference type="Pfam" id="PF24476">
    <property type="entry name" value="DUF7580"/>
    <property type="match status" value="1"/>
</dbReference>
<dbReference type="EMBL" id="MLQL01000026">
    <property type="protein sequence ID" value="OQE16794.1"/>
    <property type="molecule type" value="Genomic_DNA"/>
</dbReference>
<evidence type="ECO:0000256" key="1">
    <source>
        <dbReference type="SAM" id="Phobius"/>
    </source>
</evidence>
<dbReference type="InterPro" id="IPR056002">
    <property type="entry name" value="DUF7580"/>
</dbReference>
<organism evidence="3 4">
    <name type="scientific">Penicillium flavigenum</name>
    <dbReference type="NCBI Taxonomy" id="254877"/>
    <lineage>
        <taxon>Eukaryota</taxon>
        <taxon>Fungi</taxon>
        <taxon>Dikarya</taxon>
        <taxon>Ascomycota</taxon>
        <taxon>Pezizomycotina</taxon>
        <taxon>Eurotiomycetes</taxon>
        <taxon>Eurotiomycetidae</taxon>
        <taxon>Eurotiales</taxon>
        <taxon>Aspergillaceae</taxon>
        <taxon>Penicillium</taxon>
    </lineage>
</organism>
<evidence type="ECO:0000259" key="2">
    <source>
        <dbReference type="Pfam" id="PF24476"/>
    </source>
</evidence>
<dbReference type="AlphaFoldDB" id="A0A1V6SSX5"/>